<dbReference type="AlphaFoldDB" id="A0A1F8EY32"/>
<organism evidence="2 3">
    <name type="scientific">Candidatus Yanofskybacteria bacterium RIFCSPHIGHO2_01_FULL_45_42</name>
    <dbReference type="NCBI Taxonomy" id="1802671"/>
    <lineage>
        <taxon>Bacteria</taxon>
        <taxon>Candidatus Yanofskyibacteriota</taxon>
    </lineage>
</organism>
<dbReference type="EMBL" id="MGJL01000048">
    <property type="protein sequence ID" value="OGN05761.1"/>
    <property type="molecule type" value="Genomic_DNA"/>
</dbReference>
<keyword evidence="1" id="KW-1133">Transmembrane helix</keyword>
<dbReference type="Proteomes" id="UP000178023">
    <property type="component" value="Unassembled WGS sequence"/>
</dbReference>
<evidence type="ECO:0008006" key="4">
    <source>
        <dbReference type="Google" id="ProtNLM"/>
    </source>
</evidence>
<gene>
    <name evidence="2" type="ORF">A2750_04220</name>
</gene>
<keyword evidence="1" id="KW-0472">Membrane</keyword>
<proteinExistence type="predicted"/>
<protein>
    <recommendedName>
        <fullName evidence="4">DUF4878 domain-containing protein</fullName>
    </recommendedName>
</protein>
<evidence type="ECO:0000313" key="2">
    <source>
        <dbReference type="EMBL" id="OGN05761.1"/>
    </source>
</evidence>
<sequence>MLNWKNIFKSWTGVPVLILVVLASVWVFTNGLPGYKTWQIKRAYEKMNEPYYNDTYGGKTPEETYDLFIDALKAGDVELASRYFVLESQDNWMITLDKYKQGDYLDNFLEELKNTRNKWSRIETNNSDTAAFRYQSLIEENTKTKFEGQKITIPAGNYTNETIFQKYPSGVWKIATL</sequence>
<reference evidence="2 3" key="1">
    <citation type="journal article" date="2016" name="Nat. Commun.">
        <title>Thousands of microbial genomes shed light on interconnected biogeochemical processes in an aquifer system.</title>
        <authorList>
            <person name="Anantharaman K."/>
            <person name="Brown C.T."/>
            <person name="Hug L.A."/>
            <person name="Sharon I."/>
            <person name="Castelle C.J."/>
            <person name="Probst A.J."/>
            <person name="Thomas B.C."/>
            <person name="Singh A."/>
            <person name="Wilkins M.J."/>
            <person name="Karaoz U."/>
            <person name="Brodie E.L."/>
            <person name="Williams K.H."/>
            <person name="Hubbard S.S."/>
            <person name="Banfield J.F."/>
        </authorList>
    </citation>
    <scope>NUCLEOTIDE SEQUENCE [LARGE SCALE GENOMIC DNA]</scope>
</reference>
<accession>A0A1F8EY32</accession>
<evidence type="ECO:0000256" key="1">
    <source>
        <dbReference type="SAM" id="Phobius"/>
    </source>
</evidence>
<comment type="caution">
    <text evidence="2">The sequence shown here is derived from an EMBL/GenBank/DDBJ whole genome shotgun (WGS) entry which is preliminary data.</text>
</comment>
<name>A0A1F8EY32_9BACT</name>
<feature type="transmembrane region" description="Helical" evidence="1">
    <location>
        <begin position="12"/>
        <end position="32"/>
    </location>
</feature>
<evidence type="ECO:0000313" key="3">
    <source>
        <dbReference type="Proteomes" id="UP000178023"/>
    </source>
</evidence>
<keyword evidence="1" id="KW-0812">Transmembrane</keyword>